<dbReference type="PANTHER" id="PTHR20208">
    <property type="entry name" value="STRUCTURE-SPECIFIC ENDONUCLEASE SUBUNIT SLX1"/>
    <property type="match status" value="1"/>
</dbReference>
<dbReference type="GO" id="GO:0033557">
    <property type="term" value="C:Slx1-Slx4 complex"/>
    <property type="evidence" value="ECO:0007669"/>
    <property type="project" value="UniProtKB-UniRule"/>
</dbReference>
<comment type="caution">
    <text evidence="11">The sequence shown here is derived from an EMBL/GenBank/DDBJ whole genome shotgun (WGS) entry which is preliminary data.</text>
</comment>
<dbReference type="EC" id="3.1.-.-" evidence="8"/>
<dbReference type="InterPro" id="IPR013083">
    <property type="entry name" value="Znf_RING/FYVE/PHD"/>
</dbReference>
<evidence type="ECO:0000256" key="5">
    <source>
        <dbReference type="ARBA" id="ARBA00023172"/>
    </source>
</evidence>
<evidence type="ECO:0000256" key="4">
    <source>
        <dbReference type="ARBA" id="ARBA00022801"/>
    </source>
</evidence>
<reference evidence="11" key="1">
    <citation type="submission" date="2021-02" db="EMBL/GenBank/DDBJ databases">
        <authorList>
            <person name="Dougan E. K."/>
            <person name="Rhodes N."/>
            <person name="Thang M."/>
            <person name="Chan C."/>
        </authorList>
    </citation>
    <scope>NUCLEOTIDE SEQUENCE</scope>
</reference>
<dbReference type="HAMAP" id="MF_03100">
    <property type="entry name" value="Endonuc_su_Slx1"/>
    <property type="match status" value="1"/>
</dbReference>
<feature type="region of interest" description="Disordered" evidence="9">
    <location>
        <begin position="254"/>
        <end position="435"/>
    </location>
</feature>
<evidence type="ECO:0000313" key="12">
    <source>
        <dbReference type="Proteomes" id="UP000604046"/>
    </source>
</evidence>
<comment type="function">
    <text evidence="8">Catalytic subunit of a heterodimeric structure-specific endonuclease that resolves DNA secondary structures generated during DNA repair and recombination. Has endonuclease activity towards branched DNA substrates, introducing single-strand cuts in duplex DNA close to junctions with ss-DNA.</text>
</comment>
<dbReference type="PANTHER" id="PTHR20208:SF10">
    <property type="entry name" value="STRUCTURE-SPECIFIC ENDONUCLEASE SUBUNIT SLX1"/>
    <property type="match status" value="1"/>
</dbReference>
<comment type="similarity">
    <text evidence="8">Belongs to the SLX1 family.</text>
</comment>
<evidence type="ECO:0000256" key="2">
    <source>
        <dbReference type="ARBA" id="ARBA00022759"/>
    </source>
</evidence>
<name>A0A812RDU1_9DINO</name>
<dbReference type="Proteomes" id="UP000604046">
    <property type="component" value="Unassembled WGS sequence"/>
</dbReference>
<dbReference type="PROSITE" id="PS50164">
    <property type="entry name" value="GIY_YIG"/>
    <property type="match status" value="1"/>
</dbReference>
<dbReference type="SUPFAM" id="SSF82771">
    <property type="entry name" value="GIY-YIG endonuclease"/>
    <property type="match status" value="1"/>
</dbReference>
<dbReference type="InterPro" id="IPR011011">
    <property type="entry name" value="Znf_FYVE_PHD"/>
</dbReference>
<dbReference type="CDD" id="cd10455">
    <property type="entry name" value="GIY-YIG_SLX1"/>
    <property type="match status" value="1"/>
</dbReference>
<dbReference type="Gene3D" id="3.40.1440.10">
    <property type="entry name" value="GIY-YIG endonuclease"/>
    <property type="match status" value="1"/>
</dbReference>
<feature type="compositionally biased region" description="Polar residues" evidence="9">
    <location>
        <begin position="280"/>
        <end position="305"/>
    </location>
</feature>
<dbReference type="Pfam" id="PF01541">
    <property type="entry name" value="GIY-YIG"/>
    <property type="match status" value="1"/>
</dbReference>
<keyword evidence="2 8" id="KW-0255">Endonuclease</keyword>
<evidence type="ECO:0000256" key="8">
    <source>
        <dbReference type="HAMAP-Rule" id="MF_03100"/>
    </source>
</evidence>
<keyword evidence="5 8" id="KW-0233">DNA recombination</keyword>
<keyword evidence="12" id="KW-1185">Reference proteome</keyword>
<evidence type="ECO:0000313" key="11">
    <source>
        <dbReference type="EMBL" id="CAE7432132.1"/>
    </source>
</evidence>
<dbReference type="Gene3D" id="3.30.40.10">
    <property type="entry name" value="Zinc/RING finger domain, C3HC4 (zinc finger)"/>
    <property type="match status" value="1"/>
</dbReference>
<dbReference type="SUPFAM" id="SSF57903">
    <property type="entry name" value="FYVE/PHD zinc finger"/>
    <property type="match status" value="1"/>
</dbReference>
<keyword evidence="3 8" id="KW-0227">DNA damage</keyword>
<comment type="cofactor">
    <cofactor evidence="8">
        <name>a divalent metal cation</name>
        <dbReference type="ChEBI" id="CHEBI:60240"/>
    </cofactor>
</comment>
<comment type="subunit">
    <text evidence="8">Forms a heterodimer with a member of the SLX4 family.</text>
</comment>
<dbReference type="InterPro" id="IPR050381">
    <property type="entry name" value="SLX1_endonuclease"/>
</dbReference>
<keyword evidence="6 8" id="KW-0234">DNA repair</keyword>
<feature type="compositionally biased region" description="Basic residues" evidence="9">
    <location>
        <begin position="365"/>
        <end position="375"/>
    </location>
</feature>
<accession>A0A812RDU1</accession>
<dbReference type="AlphaFoldDB" id="A0A812RDU1"/>
<dbReference type="GO" id="GO:0000724">
    <property type="term" value="P:double-strand break repair via homologous recombination"/>
    <property type="evidence" value="ECO:0007669"/>
    <property type="project" value="TreeGrafter"/>
</dbReference>
<dbReference type="InterPro" id="IPR035901">
    <property type="entry name" value="GIY-YIG_endonuc_sf"/>
</dbReference>
<keyword evidence="7 8" id="KW-0539">Nucleus</keyword>
<keyword evidence="4 8" id="KW-0378">Hydrolase</keyword>
<feature type="compositionally biased region" description="Acidic residues" evidence="9">
    <location>
        <begin position="258"/>
        <end position="277"/>
    </location>
</feature>
<dbReference type="OrthoDB" id="24645at2759"/>
<dbReference type="GO" id="GO:0008821">
    <property type="term" value="F:crossover junction DNA endonuclease activity"/>
    <property type="evidence" value="ECO:0007669"/>
    <property type="project" value="TreeGrafter"/>
</dbReference>
<evidence type="ECO:0000256" key="1">
    <source>
        <dbReference type="ARBA" id="ARBA00022722"/>
    </source>
</evidence>
<proteinExistence type="inferred from homology"/>
<dbReference type="EMBL" id="CAJNDS010002324">
    <property type="protein sequence ID" value="CAE7432132.1"/>
    <property type="molecule type" value="Genomic_DNA"/>
</dbReference>
<dbReference type="InterPro" id="IPR000305">
    <property type="entry name" value="GIY-YIG_endonuc"/>
</dbReference>
<gene>
    <name evidence="11" type="primary">slx1</name>
    <name evidence="11" type="ORF">SNAT2548_LOCUS23490</name>
</gene>
<feature type="domain" description="GIY-YIG" evidence="10">
    <location>
        <begin position="9"/>
        <end position="89"/>
    </location>
</feature>
<feature type="compositionally biased region" description="Low complexity" evidence="9">
    <location>
        <begin position="322"/>
        <end position="332"/>
    </location>
</feature>
<organism evidence="11 12">
    <name type="scientific">Symbiodinium natans</name>
    <dbReference type="NCBI Taxonomy" id="878477"/>
    <lineage>
        <taxon>Eukaryota</taxon>
        <taxon>Sar</taxon>
        <taxon>Alveolata</taxon>
        <taxon>Dinophyceae</taxon>
        <taxon>Suessiales</taxon>
        <taxon>Symbiodiniaceae</taxon>
        <taxon>Symbiodinium</taxon>
    </lineage>
</organism>
<comment type="subcellular location">
    <subcellularLocation>
        <location evidence="8">Nucleus</location>
    </subcellularLocation>
</comment>
<evidence type="ECO:0000256" key="9">
    <source>
        <dbReference type="SAM" id="MobiDB-lite"/>
    </source>
</evidence>
<dbReference type="GO" id="GO:0017108">
    <property type="term" value="F:5'-flap endonuclease activity"/>
    <property type="evidence" value="ECO:0007669"/>
    <property type="project" value="InterPro"/>
</dbReference>
<protein>
    <recommendedName>
        <fullName evidence="8">Structure-specific endonuclease subunit SLX1 homolog</fullName>
        <ecNumber evidence="8">3.1.-.-</ecNumber>
    </recommendedName>
</protein>
<comment type="caution">
    <text evidence="8">Lacks conserved residue(s) required for the propagation of feature annotation.</text>
</comment>
<dbReference type="InterPro" id="IPR027520">
    <property type="entry name" value="Slx1"/>
</dbReference>
<evidence type="ECO:0000259" key="10">
    <source>
        <dbReference type="PROSITE" id="PS50164"/>
    </source>
</evidence>
<sequence>MPTGKDRSLLYGCYLLQSARNERRTYIGFTTDPKRRLRQHNGEIKGGACKTHKWKPWRMVLCVWGFPGKILALQFEYAWQHPSLSRHVKEKVAHLAFCKLAGHGKQCPVVGVDKNVRVLLEMLQAVPYCRMPLRVHVLEEGLWASLERMFGASLPNHLTLTHGSFEELLHLCKQRQTMVLPAEPSECGRCSEALRPGDRIVQCPHCQELLHLACAAVLFTGAARKLMPDEPAFCLQCSMGMDWLVLLRNHRLARSSVEEEEEEDEADDGGESEEEVSEVQFLSQGGDSECQLSQDSLCQTQMSQDPPSPATGPLRKLEQKTSSAASEEIAAENCAPKCGLETGNKSNGSRARKRGGHGCAAPKKAPPRQPRRTKKARGDPEAKALQATPVTPVTSEGERCLPDVSPKAARSTRSTSDMSLRERLAQRTGSSAFCI</sequence>
<evidence type="ECO:0000256" key="6">
    <source>
        <dbReference type="ARBA" id="ARBA00023204"/>
    </source>
</evidence>
<evidence type="ECO:0000256" key="7">
    <source>
        <dbReference type="ARBA" id="ARBA00023242"/>
    </source>
</evidence>
<evidence type="ECO:0000256" key="3">
    <source>
        <dbReference type="ARBA" id="ARBA00022763"/>
    </source>
</evidence>
<keyword evidence="1 8" id="KW-0540">Nuclease</keyword>